<dbReference type="STRING" id="1144275.COCOR_01859"/>
<accession>H8MEX0</accession>
<dbReference type="eggNOG" id="COG0666">
    <property type="taxonomic scope" value="Bacteria"/>
</dbReference>
<feature type="repeat" description="ANK" evidence="3">
    <location>
        <begin position="98"/>
        <end position="130"/>
    </location>
</feature>
<feature type="region of interest" description="Disordered" evidence="4">
    <location>
        <begin position="1"/>
        <end position="42"/>
    </location>
</feature>
<dbReference type="SUPFAM" id="SSF48403">
    <property type="entry name" value="Ankyrin repeat"/>
    <property type="match status" value="1"/>
</dbReference>
<proteinExistence type="predicted"/>
<feature type="compositionally biased region" description="Basic residues" evidence="4">
    <location>
        <begin position="1"/>
        <end position="12"/>
    </location>
</feature>
<sequence length="214" mass="22138">MTSRHNKPKARSFRAPPGERMAVKKSAKPRAAEKRPKLNPALMHAARSRSLTDVQRLLAEGASPDSAGAAGSQTEGNLVETVRLLLAAGADVTATDGDGNTALHRACHNGHTAVIEMLLAAGADMRTLNREGRLPGESAVWGGHTDIVRLLIDRAGAIASIDDALVFAASQGRGSLAAGESARGLAQGDCSSEGEVGRGEVARSLTCRCVASLD</sequence>
<organism evidence="5 6">
    <name type="scientific">Corallococcus coralloides (strain ATCC 25202 / DSM 2259 / NBRC 100086 / M2)</name>
    <name type="common">Myxococcus coralloides</name>
    <dbReference type="NCBI Taxonomy" id="1144275"/>
    <lineage>
        <taxon>Bacteria</taxon>
        <taxon>Pseudomonadati</taxon>
        <taxon>Myxococcota</taxon>
        <taxon>Myxococcia</taxon>
        <taxon>Myxococcales</taxon>
        <taxon>Cystobacterineae</taxon>
        <taxon>Myxococcaceae</taxon>
        <taxon>Corallococcus</taxon>
    </lineage>
</organism>
<dbReference type="Proteomes" id="UP000007587">
    <property type="component" value="Chromosome"/>
</dbReference>
<evidence type="ECO:0000256" key="4">
    <source>
        <dbReference type="SAM" id="MobiDB-lite"/>
    </source>
</evidence>
<keyword evidence="1" id="KW-0677">Repeat</keyword>
<dbReference type="PROSITE" id="PS50088">
    <property type="entry name" value="ANK_REPEAT"/>
    <property type="match status" value="1"/>
</dbReference>
<dbReference type="EMBL" id="CP003389">
    <property type="protein sequence ID" value="AFE04338.1"/>
    <property type="molecule type" value="Genomic_DNA"/>
</dbReference>
<evidence type="ECO:0000313" key="6">
    <source>
        <dbReference type="Proteomes" id="UP000007587"/>
    </source>
</evidence>
<keyword evidence="2 3" id="KW-0040">ANK repeat</keyword>
<dbReference type="GO" id="GO:0010468">
    <property type="term" value="P:regulation of gene expression"/>
    <property type="evidence" value="ECO:0007669"/>
    <property type="project" value="TreeGrafter"/>
</dbReference>
<dbReference type="PANTHER" id="PTHR24124:SF14">
    <property type="entry name" value="CHROMOSOME UNDETERMINED SCAFFOLD_25, WHOLE GENOME SHOTGUN SEQUENCE"/>
    <property type="match status" value="1"/>
</dbReference>
<dbReference type="SMART" id="SM00248">
    <property type="entry name" value="ANK"/>
    <property type="match status" value="3"/>
</dbReference>
<dbReference type="PROSITE" id="PS50297">
    <property type="entry name" value="ANK_REP_REGION"/>
    <property type="match status" value="1"/>
</dbReference>
<dbReference type="KEGG" id="ccx:COCOR_01859"/>
<protein>
    <submittedName>
        <fullName evidence="5">Uncharacterized protein</fullName>
    </submittedName>
</protein>
<evidence type="ECO:0000256" key="3">
    <source>
        <dbReference type="PROSITE-ProRule" id="PRU00023"/>
    </source>
</evidence>
<dbReference type="Gene3D" id="1.25.40.20">
    <property type="entry name" value="Ankyrin repeat-containing domain"/>
    <property type="match status" value="1"/>
</dbReference>
<dbReference type="HOGENOM" id="CLU_1287022_0_0_7"/>
<name>H8MEX0_CORCM</name>
<dbReference type="PANTHER" id="PTHR24124">
    <property type="entry name" value="ANKYRIN REPEAT FAMILY A"/>
    <property type="match status" value="1"/>
</dbReference>
<reference evidence="5 6" key="1">
    <citation type="journal article" date="2012" name="J. Bacteriol.">
        <title>Complete Genome Sequence of the Fruiting Myxobacterium Corallococcus coralloides DSM 2259.</title>
        <authorList>
            <person name="Huntley S."/>
            <person name="Zhang Y."/>
            <person name="Treuner-Lange A."/>
            <person name="Kneip S."/>
            <person name="Sensen C.W."/>
            <person name="Sogaard-Andersen L."/>
        </authorList>
    </citation>
    <scope>NUCLEOTIDE SEQUENCE [LARGE SCALE GENOMIC DNA]</scope>
    <source>
        <strain evidence="6">ATCC 25202 / DSM 2259 / NBRC 100086 / M2</strain>
    </source>
</reference>
<dbReference type="AlphaFoldDB" id="H8MEX0"/>
<dbReference type="InterPro" id="IPR036770">
    <property type="entry name" value="Ankyrin_rpt-contain_sf"/>
</dbReference>
<evidence type="ECO:0000313" key="5">
    <source>
        <dbReference type="EMBL" id="AFE04338.1"/>
    </source>
</evidence>
<dbReference type="InParanoid" id="H8MEX0"/>
<gene>
    <name evidence="5" type="ordered locus">COCOR_01859</name>
</gene>
<evidence type="ECO:0000256" key="2">
    <source>
        <dbReference type="ARBA" id="ARBA00023043"/>
    </source>
</evidence>
<reference evidence="6" key="2">
    <citation type="submission" date="2012-03" db="EMBL/GenBank/DDBJ databases">
        <title>Genome sequence of the fruiting myxobacterium Corallococcus coralloides DSM 2259.</title>
        <authorList>
            <person name="Huntley S."/>
            <person name="Zhang Y."/>
            <person name="Treuner-Lange A."/>
            <person name="Sensen C.W."/>
            <person name="Sogaard-Andersen L."/>
        </authorList>
    </citation>
    <scope>NUCLEOTIDE SEQUENCE [LARGE SCALE GENOMIC DNA]</scope>
    <source>
        <strain evidence="6">ATCC 25202 / DSM 2259 / NBRC 100086 / M2</strain>
    </source>
</reference>
<keyword evidence="6" id="KW-1185">Reference proteome</keyword>
<evidence type="ECO:0000256" key="1">
    <source>
        <dbReference type="ARBA" id="ARBA00022737"/>
    </source>
</evidence>
<dbReference type="InterPro" id="IPR002110">
    <property type="entry name" value="Ankyrin_rpt"/>
</dbReference>
<dbReference type="Pfam" id="PF12796">
    <property type="entry name" value="Ank_2"/>
    <property type="match status" value="1"/>
</dbReference>